<dbReference type="InterPro" id="IPR050708">
    <property type="entry name" value="T6SS_VgrG/RHS"/>
</dbReference>
<dbReference type="InterPro" id="IPR031325">
    <property type="entry name" value="RHS_repeat"/>
</dbReference>
<organism evidence="1 2">
    <name type="scientific">Actinoplanes italicus</name>
    <dbReference type="NCBI Taxonomy" id="113567"/>
    <lineage>
        <taxon>Bacteria</taxon>
        <taxon>Bacillati</taxon>
        <taxon>Actinomycetota</taxon>
        <taxon>Actinomycetes</taxon>
        <taxon>Micromonosporales</taxon>
        <taxon>Micromonosporaceae</taxon>
        <taxon>Actinoplanes</taxon>
    </lineage>
</organism>
<dbReference type="Gene3D" id="2.180.10.10">
    <property type="entry name" value="RHS repeat-associated core"/>
    <property type="match status" value="2"/>
</dbReference>
<dbReference type="EMBL" id="PVMZ01000005">
    <property type="protein sequence ID" value="PRX22191.1"/>
    <property type="molecule type" value="Genomic_DNA"/>
</dbReference>
<evidence type="ECO:0000313" key="1">
    <source>
        <dbReference type="EMBL" id="PRX22191.1"/>
    </source>
</evidence>
<protein>
    <submittedName>
        <fullName evidence="1">RHS repeat-associated protein</fullName>
    </submittedName>
</protein>
<dbReference type="NCBIfam" id="TIGR01643">
    <property type="entry name" value="YD_repeat_2x"/>
    <property type="match status" value="1"/>
</dbReference>
<sequence length="2117" mass="226313">MRLRYLHPSFPREALRSRIARHFLATTCATFSILLLADGVAVASPASRGTASPEPAPPPAVSAGRAVDGVFAVKPKTAAKKPDPAEQAFTPTATKLPSTARASIRLNGSTKSRATGSPVWAQAAPASGTTASVSDLDVHVLGQDTAQRLGIRGVVLSASSAKAGRARLGLDYAGFAEAYGGNFASRLRLVRLPSCALTTPEVAACRKPAEVAAANDVKAQSVSAVVDVPAAQSLVLAAVASSGEDGADGGTYAATKLSPSGNWSGGGNSGAFTYSYAVTVPPAASSLVPDVALSYNSSAVDGKTASTQAQADWAGDGWSTPESYIEQTFVSCAEEPQGKAAPKKIYDQCYNGPILTMSLNGQASSIVWDADKKTWKAEKDSGEVIKKETGTGNGSDAADTSYWTITTRDGTVYQFGRNQLPGWTQGKARTNSVDTVPVYSPHAGGPCYNADGFDKSWCQTAYRWNLDYVTDVNNNAMAYYYHQDTNKYGRFEGAANATYVRDSRLERIDYGFTDGNAYGTVPDRIEFATGDRCVSGTCQPLNSANKANWPDVPFDLICATESTCKNWSPSFFSTARLASITTQQYSTATGQHERVDGYALQHTMPATGDGTSPTLWLNSITRTGYSAGQAITLPAVTFDSVKLQNRVDSTTDGLSAFYRHRIRQITTESGSVITATYGRTDVCATPVTLDAATNTSSCYPVRWTPPAYTAPTTDWFNKYVVTKITETDPTGAAAAKTTGYAYLGGIAWHYDDNEIVKAKHRTYGQFRGYAKVQTRVGDLTNDAQTLGEEAYYRGMSRNNNSTVVNVTDSQGGKHEDDDRLAGRVLESTTYRGDGGPADSSTITSYWISDATATRTRTGLTALTAKWVAPVTTLSRQRTTSSGSAAYRFTETANSYDTSITSPTFGLVKHTYSHAVPVDAKYDRCVTNTYAPVNTAKNLVGLLAGVDTVSKACAGYSTGSINTLTAPTGTIGRDQRVSNERFYYDVVDFDATFPQVKTPSRGLRTMQRKAEDWNGTAYTYRTVSRAEYDGYGFQTATYDGNDGKKATTRSLNAVGLVIGTKETNALGQDVTTVLDPRRHLPLTSSDLNDVVTTRSYDALGRVTGVWANSRTTDLPANYKYTYVLSKTGVSSVTTERLNESSAYQVSTLIYDGMLRERQTQRMTPRGGRSVTDKFYDSRGWTRATYDNWWDDSATPNTTLISAADLKKQVDTQTLFTYDGLGRAVKQEQAKNNQVQPKETTTKVYAGDAVTVFPPAGGTVKTDHVDLLGRTVKTDSYKSTPTLTAPANTFTGDWTVSGGSRVTSTFGFNGQGLQDTTTDQTGNTWTSTFNLLGQILTKSDPDSGTVKDLKYDGNGNLTQSTDSRGKTISFTYDRLGRKTGTYASAIDGQSPANKVAEWVYDNSDNAVPGMTHPLGELTSSTAYRGSGRDAYKVQQNNFNEFGSSRGATVTVPAVEGALAGTYTFSKLYTPVTGLVSREIYPARGGLPAETVSYGYSGVMDMPNTVGGLAAYGSGVTYDAQGRVLQQVFGSSPNYGYVTNTWDPHTGRLTSQAVTRQSGSPSTVNQTDLTYDAIGNITQIADTRSGDAALKETQCFRVDELRRLRAAWTANVDCATEPTTGNRAMVGSRLGAGSAYWTSWSFNDLGDRTSQTQYSTSGGADTVTDYTYNGNAKGQPHTLTKAGTSSFSYDSAGNMISRNAGNGSQSLEWDDMGRLTAVTGGTGGDSTFIHDADGNVLLQKEPGKSTLYLSGQQITLNTATAAQTGVRYYPLPGGGNAVRTGTGTSYGFAIGDHHGTPTVYLDASMSTPTWRQYTPYGAPRGAAATVPDNRGFLNKVLNGTTGLTQVGARNYDPVVGRFISVDPDFNEEDSQSWNGYAYANNSPVTMSDPTGLRNDAREPSYINTWDEPYVEVPPVNLGENSGNSSTGTGTGGTKPKIQRLRAKPVGCDGFTDCAKSGFRDTWKFAKDHRGAIAGGGALLFCLSPGVGWVTCGGASVVAFGARTWEKIDEEGWKGNEKGIMVDGAVTLGSAGLAAPFRLAQFGTLKGVRTSVPFTPMKFLSSKYRDALRAVQTDGWKELGALPFTMKMTGWTLPAVSAQVAVDPPKTWGEVFTKVLPSLIM</sequence>
<dbReference type="NCBIfam" id="TIGR03696">
    <property type="entry name" value="Rhs_assc_core"/>
    <property type="match status" value="1"/>
</dbReference>
<gene>
    <name evidence="1" type="ORF">CLV67_105368</name>
</gene>
<dbReference type="Pfam" id="PF05593">
    <property type="entry name" value="RHS_repeat"/>
    <property type="match status" value="1"/>
</dbReference>
<name>A0A2T0KFP7_9ACTN</name>
<dbReference type="InterPro" id="IPR006530">
    <property type="entry name" value="YD"/>
</dbReference>
<keyword evidence="2" id="KW-1185">Reference proteome</keyword>
<evidence type="ECO:0000313" key="2">
    <source>
        <dbReference type="Proteomes" id="UP000239415"/>
    </source>
</evidence>
<dbReference type="PANTHER" id="PTHR32305">
    <property type="match status" value="1"/>
</dbReference>
<dbReference type="PANTHER" id="PTHR32305:SF17">
    <property type="entry name" value="TRNA NUCLEASE WAPA"/>
    <property type="match status" value="1"/>
</dbReference>
<dbReference type="Proteomes" id="UP000239415">
    <property type="component" value="Unassembled WGS sequence"/>
</dbReference>
<accession>A0A2T0KFP7</accession>
<dbReference type="InterPro" id="IPR022385">
    <property type="entry name" value="Rhs_assc_core"/>
</dbReference>
<proteinExistence type="predicted"/>
<reference evidence="1 2" key="1">
    <citation type="submission" date="2018-03" db="EMBL/GenBank/DDBJ databases">
        <title>Genomic Encyclopedia of Archaeal and Bacterial Type Strains, Phase II (KMG-II): from individual species to whole genera.</title>
        <authorList>
            <person name="Goeker M."/>
        </authorList>
    </citation>
    <scope>NUCLEOTIDE SEQUENCE [LARGE SCALE GENOMIC DNA]</scope>
    <source>
        <strain evidence="1 2">DSM 43146</strain>
    </source>
</reference>
<comment type="caution">
    <text evidence="1">The sequence shown here is derived from an EMBL/GenBank/DDBJ whole genome shotgun (WGS) entry which is preliminary data.</text>
</comment>